<dbReference type="SUPFAM" id="SSF81901">
    <property type="entry name" value="HCP-like"/>
    <property type="match status" value="1"/>
</dbReference>
<accession>A0ABT3IMX2</accession>
<name>A0ABT3IMX2_9BACT</name>
<evidence type="ECO:0000256" key="1">
    <source>
        <dbReference type="SAM" id="Phobius"/>
    </source>
</evidence>
<dbReference type="SUPFAM" id="SSF47384">
    <property type="entry name" value="Homodimeric domain of signal transducing histidine kinase"/>
    <property type="match status" value="1"/>
</dbReference>
<gene>
    <name evidence="3" type="ORF">OL497_15205</name>
</gene>
<keyword evidence="1" id="KW-0472">Membrane</keyword>
<dbReference type="InterPro" id="IPR036890">
    <property type="entry name" value="HATPase_C_sf"/>
</dbReference>
<sequence length="636" mass="73313">MRWRHLTYLFAAVLLFLAGNRTPAHAVVPDEVKRLHVKLRLAKDSSSYTKFLNDLAFHYHRNNLDSCYWYASKALEIAERRQNIRAKSYAYTNLALFYTFKRNPKMAVIYNYEALKLDQVLCDSGAISTDYSNLALAYRGDGNIGKAQYYEQLSIQLGCRFLEHSDYNIDLINYLIYYWKDSTRQDSVQWALAQLRVSTEQDPYSMEWYNARLFEAMDLLKTHSFQEVEKKINNIAADALQRGLPETATTAYYHMLDDLLPMGYPVDSIAYAQKIFPLARQTGDDESLLDVSSILFRHYSARHDPAKAALYGQVLRRLATAELLQIRKLPAVDHISYFLRQQQLQELSASNQLQQHRITENELRKSGHQLLLKFLLGVLILLAIFTGTYWWSYYCSRRHIRALTSANTDITEKNIRLQENDTFKNKLLSLIAHDFRAPLKDILHTARWWQHSPPDRQSMLNSLSRIELNSRKTLDTFDGILRWIKLQLTGFSYLPASCDIHVLFATALEHMQENIRSKQLTTHLEVPLDTLLAADNEVLQFVHRTLLGQIIALTGHLGTLTITARSQNRQTIVTIKGYPIMITPALLQLLDHPQQHDGLILATCSDFLDKMGGSLQLMTEAPMTYGFVYTLPSHRP</sequence>
<evidence type="ECO:0008006" key="5">
    <source>
        <dbReference type="Google" id="ProtNLM"/>
    </source>
</evidence>
<protein>
    <recommendedName>
        <fullName evidence="5">Signal transduction histidine kinase dimerisation/phosphoacceptor domain-containing protein</fullName>
    </recommendedName>
</protein>
<dbReference type="Proteomes" id="UP001207742">
    <property type="component" value="Unassembled WGS sequence"/>
</dbReference>
<dbReference type="Gene3D" id="1.25.40.10">
    <property type="entry name" value="Tetratricopeptide repeat domain"/>
    <property type="match status" value="1"/>
</dbReference>
<keyword evidence="1" id="KW-1133">Transmembrane helix</keyword>
<feature type="chain" id="PRO_5046742590" description="Signal transduction histidine kinase dimerisation/phosphoacceptor domain-containing protein" evidence="2">
    <location>
        <begin position="27"/>
        <end position="636"/>
    </location>
</feature>
<comment type="caution">
    <text evidence="3">The sequence shown here is derived from an EMBL/GenBank/DDBJ whole genome shotgun (WGS) entry which is preliminary data.</text>
</comment>
<keyword evidence="2" id="KW-0732">Signal</keyword>
<dbReference type="EMBL" id="JAPDNS010000001">
    <property type="protein sequence ID" value="MCW3485256.1"/>
    <property type="molecule type" value="Genomic_DNA"/>
</dbReference>
<reference evidence="3 4" key="1">
    <citation type="submission" date="2022-10" db="EMBL/GenBank/DDBJ databases">
        <title>Chitinophaga nivalis PC15 sp. nov., isolated from Pyeongchang county, South Korea.</title>
        <authorList>
            <person name="Trinh H.N."/>
        </authorList>
    </citation>
    <scope>NUCLEOTIDE SEQUENCE [LARGE SCALE GENOMIC DNA]</scope>
    <source>
        <strain evidence="3 4">PC14</strain>
    </source>
</reference>
<keyword evidence="1" id="KW-0812">Transmembrane</keyword>
<dbReference type="RefSeq" id="WP_264731445.1">
    <property type="nucleotide sequence ID" value="NZ_JAPDNR010000001.1"/>
</dbReference>
<evidence type="ECO:0000313" key="4">
    <source>
        <dbReference type="Proteomes" id="UP001207742"/>
    </source>
</evidence>
<dbReference type="InterPro" id="IPR036097">
    <property type="entry name" value="HisK_dim/P_sf"/>
</dbReference>
<evidence type="ECO:0000313" key="3">
    <source>
        <dbReference type="EMBL" id="MCW3485256.1"/>
    </source>
</evidence>
<feature type="signal peptide" evidence="2">
    <location>
        <begin position="1"/>
        <end position="26"/>
    </location>
</feature>
<dbReference type="Gene3D" id="3.30.565.10">
    <property type="entry name" value="Histidine kinase-like ATPase, C-terminal domain"/>
    <property type="match status" value="1"/>
</dbReference>
<dbReference type="SUPFAM" id="SSF55874">
    <property type="entry name" value="ATPase domain of HSP90 chaperone/DNA topoisomerase II/histidine kinase"/>
    <property type="match status" value="1"/>
</dbReference>
<dbReference type="InterPro" id="IPR011990">
    <property type="entry name" value="TPR-like_helical_dom_sf"/>
</dbReference>
<organism evidence="3 4">
    <name type="scientific">Chitinophaga nivalis</name>
    <dbReference type="NCBI Taxonomy" id="2991709"/>
    <lineage>
        <taxon>Bacteria</taxon>
        <taxon>Pseudomonadati</taxon>
        <taxon>Bacteroidota</taxon>
        <taxon>Chitinophagia</taxon>
        <taxon>Chitinophagales</taxon>
        <taxon>Chitinophagaceae</taxon>
        <taxon>Chitinophaga</taxon>
    </lineage>
</organism>
<feature type="transmembrane region" description="Helical" evidence="1">
    <location>
        <begin position="370"/>
        <end position="391"/>
    </location>
</feature>
<evidence type="ECO:0000256" key="2">
    <source>
        <dbReference type="SAM" id="SignalP"/>
    </source>
</evidence>
<keyword evidence="4" id="KW-1185">Reference proteome</keyword>
<dbReference type="Gene3D" id="1.10.287.130">
    <property type="match status" value="1"/>
</dbReference>
<proteinExistence type="predicted"/>